<accession>A0A2I7QIP5</accession>
<dbReference type="Proteomes" id="UP000241941">
    <property type="component" value="Segment"/>
</dbReference>
<evidence type="ECO:0000313" key="2">
    <source>
        <dbReference type="Proteomes" id="UP000241941"/>
    </source>
</evidence>
<evidence type="ECO:0000313" key="1">
    <source>
        <dbReference type="EMBL" id="AUR81270.1"/>
    </source>
</evidence>
<sequence length="135" mass="14803">MDYITPAYYKDEYMGVPVNAEDLPRLIKRASEAIDVLTHYRIVNYGFSNFTPFIQGQIKKATAAQVEFLNQNGELAGSVVEGGGGGFTIGKYSESGADSSQASAVANRYALTVIDYLTPTGLLYSGVRTVQRRRY</sequence>
<protein>
    <submittedName>
        <fullName evidence="1">Uncharacterized protein</fullName>
    </submittedName>
</protein>
<proteinExistence type="predicted"/>
<reference evidence="1 2" key="1">
    <citation type="submission" date="2018-01" db="EMBL/GenBank/DDBJ databases">
        <title>Complete Genome of Bacillus phages Carmen17.</title>
        <authorList>
            <person name="Himelright M.J."/>
            <person name="Eisemann E.C."/>
            <person name="Alder H.M."/>
            <person name="Clem A.M."/>
            <person name="Temple L."/>
        </authorList>
    </citation>
    <scope>NUCLEOTIDE SEQUENCE [LARGE SCALE GENOMIC DNA]</scope>
</reference>
<dbReference type="EMBL" id="MG784342">
    <property type="protein sequence ID" value="AUR81270.1"/>
    <property type="molecule type" value="Genomic_DNA"/>
</dbReference>
<organism evidence="1 2">
    <name type="scientific">Bacillus phage Carmen17</name>
    <dbReference type="NCBI Taxonomy" id="2072797"/>
    <lineage>
        <taxon>Viruses</taxon>
        <taxon>Duplodnaviria</taxon>
        <taxon>Heunggongvirae</taxon>
        <taxon>Uroviricota</taxon>
        <taxon>Caudoviricetes</taxon>
        <taxon>Gutmannvirinae</taxon>
        <taxon>Carmenvirus</taxon>
        <taxon>Carmenvirus carmen17</taxon>
    </lineage>
</organism>
<keyword evidence="2" id="KW-1185">Reference proteome</keyword>
<reference evidence="1 2" key="2">
    <citation type="journal article" date="2019" name="Microbiol. Resour. Announc.">
        <title>Complete Genome Sequences of Bacillus Bacteriophages Wes44 and Carmen17.</title>
        <authorList>
            <person name="Alder H."/>
            <person name="Himelright M."/>
            <person name="Eisemann E."/>
            <person name="Temple L."/>
        </authorList>
    </citation>
    <scope>NUCLEOTIDE SEQUENCE [LARGE SCALE GENOMIC DNA]</scope>
</reference>
<dbReference type="GeneID" id="55607525"/>
<dbReference type="KEGG" id="vg:55607525"/>
<dbReference type="RefSeq" id="YP_009837343.1">
    <property type="nucleotide sequence ID" value="NC_048698.1"/>
</dbReference>
<name>A0A2I7QIP5_9CAUD</name>